<organism evidence="3 4">
    <name type="scientific">Atta colombica</name>
    <dbReference type="NCBI Taxonomy" id="520822"/>
    <lineage>
        <taxon>Eukaryota</taxon>
        <taxon>Metazoa</taxon>
        <taxon>Ecdysozoa</taxon>
        <taxon>Arthropoda</taxon>
        <taxon>Hexapoda</taxon>
        <taxon>Insecta</taxon>
        <taxon>Pterygota</taxon>
        <taxon>Neoptera</taxon>
        <taxon>Endopterygota</taxon>
        <taxon>Hymenoptera</taxon>
        <taxon>Apocrita</taxon>
        <taxon>Aculeata</taxon>
        <taxon>Formicoidea</taxon>
        <taxon>Formicidae</taxon>
        <taxon>Myrmicinae</taxon>
        <taxon>Atta</taxon>
    </lineage>
</organism>
<keyword evidence="2" id="KW-0732">Signal</keyword>
<feature type="region of interest" description="Disordered" evidence="1">
    <location>
        <begin position="40"/>
        <end position="64"/>
    </location>
</feature>
<sequence>MRLSVVFLILTIVVCAMFQESEFPKNNQEKVRNVVVNLDVIKQPPPPPPPPPLPPPQPQVEKDATSWTQFHLNLKI</sequence>
<dbReference type="AlphaFoldDB" id="A0A195BXT1"/>
<dbReference type="Proteomes" id="UP000078540">
    <property type="component" value="Unassembled WGS sequence"/>
</dbReference>
<feature type="compositionally biased region" description="Pro residues" evidence="1">
    <location>
        <begin position="43"/>
        <end position="58"/>
    </location>
</feature>
<feature type="signal peptide" evidence="2">
    <location>
        <begin position="1"/>
        <end position="16"/>
    </location>
</feature>
<evidence type="ECO:0000313" key="3">
    <source>
        <dbReference type="EMBL" id="KYM92751.1"/>
    </source>
</evidence>
<feature type="chain" id="PRO_5008269744" evidence="2">
    <location>
        <begin position="17"/>
        <end position="76"/>
    </location>
</feature>
<keyword evidence="4" id="KW-1185">Reference proteome</keyword>
<reference evidence="3 4" key="1">
    <citation type="submission" date="2015-09" db="EMBL/GenBank/DDBJ databases">
        <title>Atta colombica WGS genome.</title>
        <authorList>
            <person name="Nygaard S."/>
            <person name="Hu H."/>
            <person name="Boomsma J."/>
            <person name="Zhang G."/>
        </authorList>
    </citation>
    <scope>NUCLEOTIDE SEQUENCE [LARGE SCALE GENOMIC DNA]</scope>
    <source>
        <strain evidence="3">Treedump-2</strain>
        <tissue evidence="3">Whole body</tissue>
    </source>
</reference>
<protein>
    <submittedName>
        <fullName evidence="3">Uncharacterized protein</fullName>
    </submittedName>
</protein>
<evidence type="ECO:0000256" key="2">
    <source>
        <dbReference type="SAM" id="SignalP"/>
    </source>
</evidence>
<gene>
    <name evidence="3" type="ORF">ALC53_00688</name>
</gene>
<dbReference type="EMBL" id="KQ976398">
    <property type="protein sequence ID" value="KYM92751.1"/>
    <property type="molecule type" value="Genomic_DNA"/>
</dbReference>
<name>A0A195BXT1_9HYME</name>
<proteinExistence type="predicted"/>
<accession>A0A195BXT1</accession>
<evidence type="ECO:0000256" key="1">
    <source>
        <dbReference type="SAM" id="MobiDB-lite"/>
    </source>
</evidence>
<evidence type="ECO:0000313" key="4">
    <source>
        <dbReference type="Proteomes" id="UP000078540"/>
    </source>
</evidence>